<accession>A0ACC2JHX8</accession>
<reference evidence="1" key="1">
    <citation type="submission" date="2022-12" db="EMBL/GenBank/DDBJ databases">
        <title>Genome Sequence of Lasiodiplodia mahajangana.</title>
        <authorList>
            <person name="Buettner E."/>
        </authorList>
    </citation>
    <scope>NUCLEOTIDE SEQUENCE</scope>
    <source>
        <strain evidence="1">VT137</strain>
    </source>
</reference>
<evidence type="ECO:0000313" key="2">
    <source>
        <dbReference type="Proteomes" id="UP001153332"/>
    </source>
</evidence>
<comment type="caution">
    <text evidence="1">The sequence shown here is derived from an EMBL/GenBank/DDBJ whole genome shotgun (WGS) entry which is preliminary data.</text>
</comment>
<name>A0ACC2JHX8_9PEZI</name>
<protein>
    <submittedName>
        <fullName evidence="1">Uncharacterized protein</fullName>
    </submittedName>
</protein>
<organism evidence="1 2">
    <name type="scientific">Lasiodiplodia mahajangana</name>
    <dbReference type="NCBI Taxonomy" id="1108764"/>
    <lineage>
        <taxon>Eukaryota</taxon>
        <taxon>Fungi</taxon>
        <taxon>Dikarya</taxon>
        <taxon>Ascomycota</taxon>
        <taxon>Pezizomycotina</taxon>
        <taxon>Dothideomycetes</taxon>
        <taxon>Dothideomycetes incertae sedis</taxon>
        <taxon>Botryosphaeriales</taxon>
        <taxon>Botryosphaeriaceae</taxon>
        <taxon>Lasiodiplodia</taxon>
    </lineage>
</organism>
<proteinExistence type="predicted"/>
<sequence length="565" mass="61797">MERKAHSTEDERTGGPSRMQDDLVHCSVDFLESFERRPAARSENTIGSTNGLIKSKPRVGIIGAGLAGLRCSEVLVSRGIDTTILEARDRIGGRVHQEDLVGRLVDMGPSWVHGANDNPIIGRAKEANTTVCSLDDSSLVYDYTGSALPDDLMIEALDDTWDLISAAFKYSNEKCEDIAPELSLKDFFEETLEKQGIPPEKRDTIMQIGEIWGSFIGDPWETQSLKWFWLEECLSGDNMFIADTHGRIIQAMAKNLFGRATLYLSTTVVRVESKKKQNGDPMVLVRTREGDFEFDEVVVTIPLGCLKSNTIVFDPALTPAITQAIENSSYSSLEKVFITFPTAFWEVPSPQTQRDEDKQPASVPTTPSFVHFLQPAYSAEKNGSWTVEAVPLSSSADFGGLAQPTLLFSIHGPCAAHVTSLLEGLSPNTSEYLSAIVGFFRPYYSLLPNYSPTDLDCQPSAALCSNWRNDELAGNGSYTNFKTSQNPINGGPEVLLDQDILAMRAGMPDRGIWLAGEHTAPFVAVGTSTGAYWSGEAVGVRILGAHGLFDDRIKSDMIDLGCKAS</sequence>
<keyword evidence="2" id="KW-1185">Reference proteome</keyword>
<dbReference type="Proteomes" id="UP001153332">
    <property type="component" value="Unassembled WGS sequence"/>
</dbReference>
<evidence type="ECO:0000313" key="1">
    <source>
        <dbReference type="EMBL" id="KAJ8126897.1"/>
    </source>
</evidence>
<dbReference type="EMBL" id="JAPUUL010001647">
    <property type="protein sequence ID" value="KAJ8126897.1"/>
    <property type="molecule type" value="Genomic_DNA"/>
</dbReference>
<gene>
    <name evidence="1" type="ORF">O1611_g6738</name>
</gene>